<dbReference type="Pfam" id="PF01486">
    <property type="entry name" value="K-box"/>
    <property type="match status" value="1"/>
</dbReference>
<feature type="domain" description="K-box" evidence="1">
    <location>
        <begin position="1"/>
        <end position="86"/>
    </location>
</feature>
<protein>
    <submittedName>
        <fullName evidence="2">MADS-box protein SOC1-like</fullName>
    </submittedName>
</protein>
<name>A0AAD7VHH6_QUISA</name>
<dbReference type="EMBL" id="JARAOO010000003">
    <property type="protein sequence ID" value="KAJ7975655.1"/>
    <property type="molecule type" value="Genomic_DNA"/>
</dbReference>
<evidence type="ECO:0000259" key="1">
    <source>
        <dbReference type="PROSITE" id="PS51297"/>
    </source>
</evidence>
<dbReference type="GO" id="GO:0003700">
    <property type="term" value="F:DNA-binding transcription factor activity"/>
    <property type="evidence" value="ECO:0007669"/>
    <property type="project" value="InterPro"/>
</dbReference>
<dbReference type="GO" id="GO:0005634">
    <property type="term" value="C:nucleus"/>
    <property type="evidence" value="ECO:0007669"/>
    <property type="project" value="InterPro"/>
</dbReference>
<dbReference type="AlphaFoldDB" id="A0AAD7VHH6"/>
<reference evidence="2" key="1">
    <citation type="journal article" date="2023" name="Science">
        <title>Elucidation of the pathway for biosynthesis of saponin adjuvants from the soapbark tree.</title>
        <authorList>
            <person name="Reed J."/>
            <person name="Orme A."/>
            <person name="El-Demerdash A."/>
            <person name="Owen C."/>
            <person name="Martin L.B.B."/>
            <person name="Misra R.C."/>
            <person name="Kikuchi S."/>
            <person name="Rejzek M."/>
            <person name="Martin A.C."/>
            <person name="Harkess A."/>
            <person name="Leebens-Mack J."/>
            <person name="Louveau T."/>
            <person name="Stephenson M.J."/>
            <person name="Osbourn A."/>
        </authorList>
    </citation>
    <scope>NUCLEOTIDE SEQUENCE</scope>
    <source>
        <strain evidence="2">S10</strain>
    </source>
</reference>
<evidence type="ECO:0000313" key="2">
    <source>
        <dbReference type="EMBL" id="KAJ7975655.1"/>
    </source>
</evidence>
<comment type="caution">
    <text evidence="2">The sequence shown here is derived from an EMBL/GenBank/DDBJ whole genome shotgun (WGS) entry which is preliminary data.</text>
</comment>
<evidence type="ECO:0000313" key="3">
    <source>
        <dbReference type="Proteomes" id="UP001163823"/>
    </source>
</evidence>
<gene>
    <name evidence="2" type="ORF">O6P43_005546</name>
</gene>
<dbReference type="PROSITE" id="PS51297">
    <property type="entry name" value="K_BOX"/>
    <property type="match status" value="1"/>
</dbReference>
<keyword evidence="3" id="KW-1185">Reference proteome</keyword>
<proteinExistence type="predicted"/>
<dbReference type="InterPro" id="IPR002487">
    <property type="entry name" value="TF_Kbox"/>
</dbReference>
<sequence>MIVPVWEMTLISFFKFLRKLVGDDLNSCSYRQLEQIENQLKKSLVTVRVRKAQLLADYVKKLRAKDKYLLEENLRLSENCGEKAWQPVTKKKRKSVAAIRC</sequence>
<organism evidence="2 3">
    <name type="scientific">Quillaja saponaria</name>
    <name type="common">Soap bark tree</name>
    <dbReference type="NCBI Taxonomy" id="32244"/>
    <lineage>
        <taxon>Eukaryota</taxon>
        <taxon>Viridiplantae</taxon>
        <taxon>Streptophyta</taxon>
        <taxon>Embryophyta</taxon>
        <taxon>Tracheophyta</taxon>
        <taxon>Spermatophyta</taxon>
        <taxon>Magnoliopsida</taxon>
        <taxon>eudicotyledons</taxon>
        <taxon>Gunneridae</taxon>
        <taxon>Pentapetalae</taxon>
        <taxon>rosids</taxon>
        <taxon>fabids</taxon>
        <taxon>Fabales</taxon>
        <taxon>Quillajaceae</taxon>
        <taxon>Quillaja</taxon>
    </lineage>
</organism>
<dbReference type="Proteomes" id="UP001163823">
    <property type="component" value="Chromosome 3"/>
</dbReference>
<accession>A0AAD7VHH6</accession>
<dbReference type="KEGG" id="qsa:O6P43_005546"/>